<organism evidence="6 9">
    <name type="scientific">Adineta ricciae</name>
    <name type="common">Rotifer</name>
    <dbReference type="NCBI Taxonomy" id="249248"/>
    <lineage>
        <taxon>Eukaryota</taxon>
        <taxon>Metazoa</taxon>
        <taxon>Spiralia</taxon>
        <taxon>Gnathifera</taxon>
        <taxon>Rotifera</taxon>
        <taxon>Eurotatoria</taxon>
        <taxon>Bdelloidea</taxon>
        <taxon>Adinetida</taxon>
        <taxon>Adinetidae</taxon>
        <taxon>Adineta</taxon>
    </lineage>
</organism>
<dbReference type="EMBL" id="CAJNOJ010000270">
    <property type="protein sequence ID" value="CAF1356820.1"/>
    <property type="molecule type" value="Genomic_DNA"/>
</dbReference>
<dbReference type="Gene3D" id="2.120.10.30">
    <property type="entry name" value="TolB, C-terminal domain"/>
    <property type="match status" value="2"/>
</dbReference>
<dbReference type="Pfam" id="PF01436">
    <property type="entry name" value="NHL"/>
    <property type="match status" value="4"/>
</dbReference>
<dbReference type="Proteomes" id="UP000663828">
    <property type="component" value="Unassembled WGS sequence"/>
</dbReference>
<dbReference type="GO" id="GO:0005576">
    <property type="term" value="C:extracellular region"/>
    <property type="evidence" value="ECO:0007669"/>
    <property type="project" value="TreeGrafter"/>
</dbReference>
<dbReference type="EMBL" id="CAJNOR010005900">
    <property type="protein sequence ID" value="CAF1579448.1"/>
    <property type="molecule type" value="Genomic_DNA"/>
</dbReference>
<feature type="coiled-coil region" evidence="5">
    <location>
        <begin position="98"/>
        <end position="125"/>
    </location>
</feature>
<dbReference type="AlphaFoldDB" id="A0A815HUG2"/>
<keyword evidence="1" id="KW-0732">Signal</keyword>
<keyword evidence="2" id="KW-0677">Repeat</keyword>
<gene>
    <name evidence="6" type="ORF">EDS130_LOCUS33588</name>
    <name evidence="7" type="ORF">XAT740_LOCUS45337</name>
</gene>
<dbReference type="PROSITE" id="PS51125">
    <property type="entry name" value="NHL"/>
    <property type="match status" value="3"/>
</dbReference>
<dbReference type="InterPro" id="IPR011042">
    <property type="entry name" value="6-blade_b-propeller_TolB-like"/>
</dbReference>
<dbReference type="SUPFAM" id="SSF101898">
    <property type="entry name" value="NHL repeat"/>
    <property type="match status" value="1"/>
</dbReference>
<evidence type="ECO:0000313" key="9">
    <source>
        <dbReference type="Proteomes" id="UP000663852"/>
    </source>
</evidence>
<evidence type="ECO:0000256" key="1">
    <source>
        <dbReference type="ARBA" id="ARBA00022729"/>
    </source>
</evidence>
<dbReference type="Proteomes" id="UP000663852">
    <property type="component" value="Unassembled WGS sequence"/>
</dbReference>
<accession>A0A815HUG2</accession>
<comment type="caution">
    <text evidence="6">The sequence shown here is derived from an EMBL/GenBank/DDBJ whole genome shotgun (WGS) entry which is preliminary data.</text>
</comment>
<proteinExistence type="predicted"/>
<feature type="repeat" description="NHL" evidence="4">
    <location>
        <begin position="456"/>
        <end position="492"/>
    </location>
</feature>
<feature type="repeat" description="NHL" evidence="4">
    <location>
        <begin position="406"/>
        <end position="444"/>
    </location>
</feature>
<feature type="repeat" description="NHL" evidence="4">
    <location>
        <begin position="214"/>
        <end position="250"/>
    </location>
</feature>
<keyword evidence="3" id="KW-0325">Glycoprotein</keyword>
<evidence type="ECO:0000313" key="7">
    <source>
        <dbReference type="EMBL" id="CAF1579448.1"/>
    </source>
</evidence>
<keyword evidence="8" id="KW-1185">Reference proteome</keyword>
<evidence type="ECO:0000313" key="8">
    <source>
        <dbReference type="Proteomes" id="UP000663828"/>
    </source>
</evidence>
<name>A0A815HUG2_ADIRI</name>
<dbReference type="PANTHER" id="PTHR10680">
    <property type="entry name" value="PEPTIDYL-GLYCINE ALPHA-AMIDATING MONOOXYGENASE"/>
    <property type="match status" value="1"/>
</dbReference>
<keyword evidence="5" id="KW-0175">Coiled coil</keyword>
<dbReference type="InterPro" id="IPR001258">
    <property type="entry name" value="NHL_repeat"/>
</dbReference>
<sequence length="494" mass="55509">MATSTSKVQCVTCAKDKGTVQCHGCSQSFCFKHLTDHRQQLSQQFDEIEMTRDLFRQTLTEYSNNSQKHPLINEIDRWEQDSINLIRKTAEEARQHMHKHTTKHLSKMEKKLNDLTKQLKEGRKDDDFVEIDLQQWNQRLTQMNEELMKPTNIKVKQSSTPLIRMINVEIVDKDLSSHNNIDLLFVDMPNIPNINANTKWMQNGVTVAGGHGQGNGLNQLNQPFGISIDENRTIYVADYNNHRIVEWKKGATTGRIVAGGNGQGGRNDQLCLPRSVLVDEKTDSLIISDCSRRIMRWSRQNGTSGQVIISGENSYEQLAMDSEGHLYVSDSGNTEVRRWEVDDKSGEVVAGGNGPGNRLDQLCEPRGVFVDKNQSVYVADGDNNRVMKWVKGAREGIVVAGGQGEGSSLSQLNGPWGVVVDQLGSIYVADQCNNRIMRWCVDSREGNVIVGGNGQGQGTNQLHCPMSLSFDEENNLYVSDYGNHRIQRFNVDVK</sequence>
<protein>
    <submittedName>
        <fullName evidence="6">Uncharacterized protein</fullName>
    </submittedName>
</protein>
<dbReference type="CDD" id="cd05819">
    <property type="entry name" value="NHL"/>
    <property type="match status" value="1"/>
</dbReference>
<evidence type="ECO:0000256" key="3">
    <source>
        <dbReference type="ARBA" id="ARBA00023180"/>
    </source>
</evidence>
<evidence type="ECO:0000313" key="6">
    <source>
        <dbReference type="EMBL" id="CAF1356820.1"/>
    </source>
</evidence>
<dbReference type="PANTHER" id="PTHR10680:SF14">
    <property type="entry name" value="PEPTIDYL-GLYCINE ALPHA-AMIDATING MONOOXYGENASE"/>
    <property type="match status" value="1"/>
</dbReference>
<reference evidence="6" key="1">
    <citation type="submission" date="2021-02" db="EMBL/GenBank/DDBJ databases">
        <authorList>
            <person name="Nowell W R."/>
        </authorList>
    </citation>
    <scope>NUCLEOTIDE SEQUENCE</scope>
</reference>
<evidence type="ECO:0000256" key="5">
    <source>
        <dbReference type="SAM" id="Coils"/>
    </source>
</evidence>
<evidence type="ECO:0000256" key="2">
    <source>
        <dbReference type="ARBA" id="ARBA00022737"/>
    </source>
</evidence>
<evidence type="ECO:0000256" key="4">
    <source>
        <dbReference type="PROSITE-ProRule" id="PRU00504"/>
    </source>
</evidence>